<dbReference type="PANTHER" id="PTHR10504:SF131">
    <property type="entry name" value="BPI2 DOMAIN-CONTAINING PROTEIN"/>
    <property type="match status" value="1"/>
</dbReference>
<dbReference type="GO" id="GO:0008289">
    <property type="term" value="F:lipid binding"/>
    <property type="evidence" value="ECO:0007669"/>
    <property type="project" value="InterPro"/>
</dbReference>
<dbReference type="InterPro" id="IPR001124">
    <property type="entry name" value="Lipid-bd_serum_glycop_C"/>
</dbReference>
<reference evidence="3 4" key="1">
    <citation type="submission" date="2016-11" db="EMBL/GenBank/DDBJ databases">
        <title>The macronuclear genome of Stentor coeruleus: a giant cell with tiny introns.</title>
        <authorList>
            <person name="Slabodnick M."/>
            <person name="Ruby J.G."/>
            <person name="Reiff S.B."/>
            <person name="Swart E.C."/>
            <person name="Gosai S."/>
            <person name="Prabakaran S."/>
            <person name="Witkowska E."/>
            <person name="Larue G.E."/>
            <person name="Fisher S."/>
            <person name="Freeman R.M."/>
            <person name="Gunawardena J."/>
            <person name="Chu W."/>
            <person name="Stover N.A."/>
            <person name="Gregory B.D."/>
            <person name="Nowacki M."/>
            <person name="Derisi J."/>
            <person name="Roy S.W."/>
            <person name="Marshall W.F."/>
            <person name="Sood P."/>
        </authorList>
    </citation>
    <scope>NUCLEOTIDE SEQUENCE [LARGE SCALE GENOMIC DNA]</scope>
    <source>
        <strain evidence="3">WM001</strain>
    </source>
</reference>
<dbReference type="SMART" id="SM00329">
    <property type="entry name" value="BPI2"/>
    <property type="match status" value="1"/>
</dbReference>
<dbReference type="EMBL" id="MPUH01000010">
    <property type="protein sequence ID" value="OMJ95583.1"/>
    <property type="molecule type" value="Genomic_DNA"/>
</dbReference>
<dbReference type="PANTHER" id="PTHR10504">
    <property type="entry name" value="BACTERICIDAL PERMEABILITY-INCREASING BPI PROTEIN-RELATED"/>
    <property type="match status" value="1"/>
</dbReference>
<dbReference type="Proteomes" id="UP000187209">
    <property type="component" value="Unassembled WGS sequence"/>
</dbReference>
<proteinExistence type="predicted"/>
<dbReference type="InterPro" id="IPR017943">
    <property type="entry name" value="Bactericidal_perm-incr_a/b_dom"/>
</dbReference>
<protein>
    <recommendedName>
        <fullName evidence="2">Lipid-binding serum glycoprotein C-terminal domain-containing protein</fullName>
    </recommendedName>
</protein>
<keyword evidence="1" id="KW-0732">Signal</keyword>
<dbReference type="SUPFAM" id="SSF55394">
    <property type="entry name" value="Bactericidal permeability-increasing protein, BPI"/>
    <property type="match status" value="1"/>
</dbReference>
<dbReference type="AlphaFoldDB" id="A0A1R2D2W0"/>
<evidence type="ECO:0000313" key="3">
    <source>
        <dbReference type="EMBL" id="OMJ95583.1"/>
    </source>
</evidence>
<dbReference type="InterPro" id="IPR032942">
    <property type="entry name" value="BPI/LBP/Plunc"/>
</dbReference>
<dbReference type="Gene3D" id="3.15.20.10">
    <property type="entry name" value="Bactericidal permeability-increasing protein, domain 2"/>
    <property type="match status" value="1"/>
</dbReference>
<dbReference type="OrthoDB" id="9938407at2759"/>
<sequence length="483" mass="53620">MKLVVLIFLILSSLVASYPGIRTSLSMSSLNEFLQAKLPKVVSEVLASKIPDIKFSKNFLGIPISLKLSKIEISTLSIDTSNAEFTTTDQGQLLLTLPHFNLLVEGIYTYYIPFPISEYFNITMIDCNVVLPTTISTLKNGLVQVKVSPLEGDLSTLTIDIIPKNTISTIWVTISHLWPLSIYTNKVVVNLVDSISTRLNPYLEKFFNSIKYTDQIGKLPIVGDYHFFNIDLTKDTIEAEVNGTFFLINAPGQKSNVIPPSTLPDIIGMAPIRVQFTEYYFDSLMWALYFSGGLSFYIKSEDMPDDVPYVFTTTGLSKIAPNLPNVYGQNIPVDLQCSVYKVPVVTILQSVYISASVNCNFIVRISSINKVTAFTVISQLNTRIEASIKNQNGGIYVIPSLDNGNTDFTDFSLINSKIGSFSLSKMISAFNYYVYAIVLDANNFFESSGMILPLPEGLQAEKVNFNTYIGGVEIDFDPVFVDS</sequence>
<dbReference type="Pfam" id="PF02886">
    <property type="entry name" value="LBP_BPI_CETP_C"/>
    <property type="match status" value="1"/>
</dbReference>
<feature type="signal peptide" evidence="1">
    <location>
        <begin position="1"/>
        <end position="17"/>
    </location>
</feature>
<dbReference type="GO" id="GO:0005615">
    <property type="term" value="C:extracellular space"/>
    <property type="evidence" value="ECO:0007669"/>
    <property type="project" value="TreeGrafter"/>
</dbReference>
<keyword evidence="4" id="KW-1185">Reference proteome</keyword>
<evidence type="ECO:0000313" key="4">
    <source>
        <dbReference type="Proteomes" id="UP000187209"/>
    </source>
</evidence>
<organism evidence="3 4">
    <name type="scientific">Stentor coeruleus</name>
    <dbReference type="NCBI Taxonomy" id="5963"/>
    <lineage>
        <taxon>Eukaryota</taxon>
        <taxon>Sar</taxon>
        <taxon>Alveolata</taxon>
        <taxon>Ciliophora</taxon>
        <taxon>Postciliodesmatophora</taxon>
        <taxon>Heterotrichea</taxon>
        <taxon>Heterotrichida</taxon>
        <taxon>Stentoridae</taxon>
        <taxon>Stentor</taxon>
    </lineage>
</organism>
<evidence type="ECO:0000256" key="1">
    <source>
        <dbReference type="SAM" id="SignalP"/>
    </source>
</evidence>
<feature type="chain" id="PRO_5012864967" description="Lipid-binding serum glycoprotein C-terminal domain-containing protein" evidence="1">
    <location>
        <begin position="18"/>
        <end position="483"/>
    </location>
</feature>
<evidence type="ECO:0000259" key="2">
    <source>
        <dbReference type="SMART" id="SM00329"/>
    </source>
</evidence>
<comment type="caution">
    <text evidence="3">The sequence shown here is derived from an EMBL/GenBank/DDBJ whole genome shotgun (WGS) entry which is preliminary data.</text>
</comment>
<gene>
    <name evidence="3" type="ORF">SteCoe_1002</name>
</gene>
<accession>A0A1R2D2W0</accession>
<dbReference type="Gene3D" id="3.15.10.10">
    <property type="entry name" value="Bactericidal permeability-increasing protein, domain 1"/>
    <property type="match status" value="1"/>
</dbReference>
<name>A0A1R2D2W0_9CILI</name>
<feature type="domain" description="Lipid-binding serum glycoprotein C-terminal" evidence="2">
    <location>
        <begin position="272"/>
        <end position="476"/>
    </location>
</feature>